<dbReference type="Gene3D" id="3.40.50.720">
    <property type="entry name" value="NAD(P)-binding Rossmann-like Domain"/>
    <property type="match status" value="2"/>
</dbReference>
<dbReference type="OrthoDB" id="47007at2759"/>
<evidence type="ECO:0000256" key="1">
    <source>
        <dbReference type="ARBA" id="ARBA00006484"/>
    </source>
</evidence>
<dbReference type="PANTHER" id="PTHR43180:SF28">
    <property type="entry name" value="NAD(P)-BINDING ROSSMANN-FOLD SUPERFAMILY PROTEIN"/>
    <property type="match status" value="1"/>
</dbReference>
<dbReference type="Pfam" id="PF13561">
    <property type="entry name" value="adh_short_C2"/>
    <property type="match status" value="1"/>
</dbReference>
<evidence type="ECO:0000313" key="6">
    <source>
        <dbReference type="Proteomes" id="UP000053599"/>
    </source>
</evidence>
<evidence type="ECO:0000256" key="2">
    <source>
        <dbReference type="ARBA" id="ARBA00023002"/>
    </source>
</evidence>
<dbReference type="EMBL" id="KN846952">
    <property type="protein sequence ID" value="KIV83489.1"/>
    <property type="molecule type" value="Genomic_DNA"/>
</dbReference>
<dbReference type="GO" id="GO:0006629">
    <property type="term" value="P:lipid metabolic process"/>
    <property type="evidence" value="ECO:0007669"/>
    <property type="project" value="UniProtKB-KW"/>
</dbReference>
<accession>A0A0D1YQB3</accession>
<dbReference type="InterPro" id="IPR002347">
    <property type="entry name" value="SDR_fam"/>
</dbReference>
<dbReference type="HOGENOM" id="CLU_1635263_0_0_1"/>
<keyword evidence="2" id="KW-0560">Oxidoreductase</keyword>
<dbReference type="InterPro" id="IPR036291">
    <property type="entry name" value="NAD(P)-bd_dom_sf"/>
</dbReference>
<sequence length="166" mass="17869">MTQRFQQIAQQLSASGSQCDSQECLLAGQVVIVTGGAQGIGEAVVTLFAQHGAKVAISDIDAKRSQRLVEKLEKDGIDAAYFPGDLLGLSFPQTLVQEVLKRFDHFMDQAMLNEPKSIINMSSSSGVHGQLGQQINYVAAKAGVVGMTKATVLEWARYNVRCNAVL</sequence>
<dbReference type="AlphaFoldDB" id="A0A0D1YQB3"/>
<dbReference type="PRINTS" id="PR00081">
    <property type="entry name" value="GDHRDH"/>
</dbReference>
<dbReference type="STRING" id="1016849.A0A0D1YQB3"/>
<proteinExistence type="inferred from homology"/>
<name>A0A0D1YQB3_9EURO</name>
<gene>
    <name evidence="5" type="ORF">PV11_05510</name>
</gene>
<evidence type="ECO:0000256" key="4">
    <source>
        <dbReference type="ARBA" id="ARBA00023098"/>
    </source>
</evidence>
<keyword evidence="4" id="KW-0443">Lipid metabolism</keyword>
<organism evidence="5 6">
    <name type="scientific">Exophiala sideris</name>
    <dbReference type="NCBI Taxonomy" id="1016849"/>
    <lineage>
        <taxon>Eukaryota</taxon>
        <taxon>Fungi</taxon>
        <taxon>Dikarya</taxon>
        <taxon>Ascomycota</taxon>
        <taxon>Pezizomycotina</taxon>
        <taxon>Eurotiomycetes</taxon>
        <taxon>Chaetothyriomycetidae</taxon>
        <taxon>Chaetothyriales</taxon>
        <taxon>Herpotrichiellaceae</taxon>
        <taxon>Exophiala</taxon>
    </lineage>
</organism>
<dbReference type="Proteomes" id="UP000053599">
    <property type="component" value="Unassembled WGS sequence"/>
</dbReference>
<evidence type="ECO:0000256" key="3">
    <source>
        <dbReference type="ARBA" id="ARBA00023027"/>
    </source>
</evidence>
<dbReference type="GO" id="GO:0016491">
    <property type="term" value="F:oxidoreductase activity"/>
    <property type="evidence" value="ECO:0007669"/>
    <property type="project" value="UniProtKB-KW"/>
</dbReference>
<dbReference type="Pfam" id="PF00106">
    <property type="entry name" value="adh_short"/>
    <property type="match status" value="1"/>
</dbReference>
<dbReference type="PANTHER" id="PTHR43180">
    <property type="entry name" value="3-OXOACYL-(ACYL-CARRIER-PROTEIN) REDUCTASE (AFU_ORTHOLOGUE AFUA_6G11210)"/>
    <property type="match status" value="1"/>
</dbReference>
<dbReference type="SUPFAM" id="SSF51735">
    <property type="entry name" value="NAD(P)-binding Rossmann-fold domains"/>
    <property type="match status" value="1"/>
</dbReference>
<comment type="similarity">
    <text evidence="1">Belongs to the short-chain dehydrogenases/reductases (SDR) family.</text>
</comment>
<protein>
    <submittedName>
        <fullName evidence="5">Uncharacterized protein</fullName>
    </submittedName>
</protein>
<reference evidence="5 6" key="1">
    <citation type="submission" date="2015-01" db="EMBL/GenBank/DDBJ databases">
        <title>The Genome Sequence of Exophiala sideris CBS121828.</title>
        <authorList>
            <consortium name="The Broad Institute Genomics Platform"/>
            <person name="Cuomo C."/>
            <person name="de Hoog S."/>
            <person name="Gorbushina A."/>
            <person name="Stielow B."/>
            <person name="Teixiera M."/>
            <person name="Abouelleil A."/>
            <person name="Chapman S.B."/>
            <person name="Priest M."/>
            <person name="Young S.K."/>
            <person name="Wortman J."/>
            <person name="Nusbaum C."/>
            <person name="Birren B."/>
        </authorList>
    </citation>
    <scope>NUCLEOTIDE SEQUENCE [LARGE SCALE GENOMIC DNA]</scope>
    <source>
        <strain evidence="5 6">CBS 121828</strain>
    </source>
</reference>
<evidence type="ECO:0000313" key="5">
    <source>
        <dbReference type="EMBL" id="KIV83489.1"/>
    </source>
</evidence>
<keyword evidence="3" id="KW-0520">NAD</keyword>